<protein>
    <submittedName>
        <fullName evidence="1">Uncharacterized protein</fullName>
    </submittedName>
</protein>
<name>A0A150H9H6_9MICO</name>
<dbReference type="AlphaFoldDB" id="A0A150H9H6"/>
<keyword evidence="2" id="KW-1185">Reference proteome</keyword>
<evidence type="ECO:0000313" key="2">
    <source>
        <dbReference type="Proteomes" id="UP000075357"/>
    </source>
</evidence>
<dbReference type="PATRIC" id="fig|36807.3.peg.2498"/>
<comment type="caution">
    <text evidence="1">The sequence shown here is derived from an EMBL/GenBank/DDBJ whole genome shotgun (WGS) entry which is preliminary data.</text>
</comment>
<sequence length="261" mass="28600">MSTTSLTSRAPGLLTALRDEWDRSYTQLPHHIAGIGDVVCGELTAQIRAAGEDERDRLLHALLVAAHDGDHVAERILLHHMLPKAIHYARTCRALRSISSTGHDSIDAVATAIGAMWQSISTYRLTNAHHVQGNLGLNALNIINGSLDAGSQDLPVDDDYLTQAVHDNGGSHGIEPEWGEDSLHDLVTLLSWAIDTDTLSPDQVRLLARHDLAERDEREAVRDTLAAELGIARGSLTRRVHRIRLKLVEAVQAHVRTHGAW</sequence>
<accession>A0A150H9H6</accession>
<dbReference type="Proteomes" id="UP000075357">
    <property type="component" value="Unassembled WGS sequence"/>
</dbReference>
<reference evidence="1 2" key="1">
    <citation type="submission" date="2016-01" db="EMBL/GenBank/DDBJ databases">
        <title>Draft genome sequences of Microbacterium laevaniformans LCDC 91-0039 and the type strain of Microbacterium hominis LCDC 84-209.</title>
        <authorList>
            <person name="Bernier A.-M."/>
            <person name="Bernard K."/>
        </authorList>
    </citation>
    <scope>NUCLEOTIDE SEQUENCE [LARGE SCALE GENOMIC DNA]</scope>
    <source>
        <strain evidence="1 2">LCDC 91-0039</strain>
    </source>
</reference>
<dbReference type="EMBL" id="LRAD01000053">
    <property type="protein sequence ID" value="KXZ58752.1"/>
    <property type="molecule type" value="Genomic_DNA"/>
</dbReference>
<dbReference type="RefSeq" id="WP_157557065.1">
    <property type="nucleotide sequence ID" value="NZ_LRAD01000053.1"/>
</dbReference>
<proteinExistence type="predicted"/>
<evidence type="ECO:0000313" key="1">
    <source>
        <dbReference type="EMBL" id="KXZ58752.1"/>
    </source>
</evidence>
<organism evidence="1 2">
    <name type="scientific">Microbacterium laevaniformans</name>
    <dbReference type="NCBI Taxonomy" id="36807"/>
    <lineage>
        <taxon>Bacteria</taxon>
        <taxon>Bacillati</taxon>
        <taxon>Actinomycetota</taxon>
        <taxon>Actinomycetes</taxon>
        <taxon>Micrococcales</taxon>
        <taxon>Microbacteriaceae</taxon>
        <taxon>Microbacterium</taxon>
    </lineage>
</organism>
<dbReference type="STRING" id="36807.Mlaev_02455"/>
<gene>
    <name evidence="1" type="ORF">Mlaev_02455</name>
</gene>